<evidence type="ECO:0000256" key="3">
    <source>
        <dbReference type="ARBA" id="ARBA00023159"/>
    </source>
</evidence>
<dbReference type="Gene3D" id="1.10.1660.10">
    <property type="match status" value="1"/>
</dbReference>
<sequence>MYTVKEVAGMTNITVKTLHHYHKIGLLEPCQISEAGYRLYGMKELERLQQILFYRELDFPLEQIQQLLDQEPERLAILSAQQLLLTARMERLQRLLETLRLSIDHARKGEKMSQDEMFAGFATEEQWTEALEEQRQYLQETYDYDLAEQYPVDVAEMNEQAAEAKRFMDGMAEALRSGRRVDDEQLQALIEDHLAFLNRHGHAIGKADFAAQCRFFLGDDFHRSMLESQQTGLAYYLCLAAEAFAQDI</sequence>
<feature type="domain" description="HTH merR-type" evidence="5">
    <location>
        <begin position="1"/>
        <end position="70"/>
    </location>
</feature>
<dbReference type="EMBL" id="CP027059">
    <property type="protein sequence ID" value="UQZ84677.1"/>
    <property type="molecule type" value="Genomic_DNA"/>
</dbReference>
<reference evidence="6" key="2">
    <citation type="journal article" date="2021" name="J Anim Sci Technol">
        <title>Complete genome sequence of Paenibacillus konkukensis sp. nov. SK3146 as a potential probiotic strain.</title>
        <authorList>
            <person name="Jung H.I."/>
            <person name="Park S."/>
            <person name="Niu K.M."/>
            <person name="Lee S.W."/>
            <person name="Kothari D."/>
            <person name="Yi K.J."/>
            <person name="Kim S.K."/>
        </authorList>
    </citation>
    <scope>NUCLEOTIDE SEQUENCE</scope>
    <source>
        <strain evidence="6">SK3146</strain>
    </source>
</reference>
<keyword evidence="7" id="KW-1185">Reference proteome</keyword>
<dbReference type="InterPro" id="IPR012925">
    <property type="entry name" value="TipAS_dom"/>
</dbReference>
<dbReference type="Pfam" id="PF07739">
    <property type="entry name" value="TipAS"/>
    <property type="match status" value="1"/>
</dbReference>
<evidence type="ECO:0000259" key="5">
    <source>
        <dbReference type="PROSITE" id="PS50937"/>
    </source>
</evidence>
<protein>
    <submittedName>
        <fullName evidence="6">HTH-type transcriptional activator mta</fullName>
    </submittedName>
</protein>
<dbReference type="CDD" id="cd01106">
    <property type="entry name" value="HTH_TipAL-Mta"/>
    <property type="match status" value="1"/>
</dbReference>
<keyword evidence="1" id="KW-0805">Transcription regulation</keyword>
<evidence type="ECO:0000256" key="1">
    <source>
        <dbReference type="ARBA" id="ARBA00023015"/>
    </source>
</evidence>
<dbReference type="PANTHER" id="PTHR30204">
    <property type="entry name" value="REDOX-CYCLING DRUG-SENSING TRANSCRIPTIONAL ACTIVATOR SOXR"/>
    <property type="match status" value="1"/>
</dbReference>
<proteinExistence type="predicted"/>
<dbReference type="Pfam" id="PF13411">
    <property type="entry name" value="MerR_1"/>
    <property type="match status" value="1"/>
</dbReference>
<dbReference type="Proteomes" id="UP001057134">
    <property type="component" value="Chromosome"/>
</dbReference>
<keyword evidence="3" id="KW-0010">Activator</keyword>
<evidence type="ECO:0000256" key="2">
    <source>
        <dbReference type="ARBA" id="ARBA00023125"/>
    </source>
</evidence>
<reference evidence="6" key="1">
    <citation type="submission" date="2018-02" db="EMBL/GenBank/DDBJ databases">
        <authorList>
            <person name="Kim S.-K."/>
            <person name="Jung H.-I."/>
            <person name="Lee S.-W."/>
        </authorList>
    </citation>
    <scope>NUCLEOTIDE SEQUENCE</scope>
    <source>
        <strain evidence="6">SK3146</strain>
    </source>
</reference>
<evidence type="ECO:0000256" key="4">
    <source>
        <dbReference type="ARBA" id="ARBA00023163"/>
    </source>
</evidence>
<dbReference type="SUPFAM" id="SSF89082">
    <property type="entry name" value="Antibiotic binding domain of TipA-like multidrug resistance regulators"/>
    <property type="match status" value="1"/>
</dbReference>
<organism evidence="6 7">
    <name type="scientific">Paenibacillus konkukensis</name>
    <dbReference type="NCBI Taxonomy" id="2020716"/>
    <lineage>
        <taxon>Bacteria</taxon>
        <taxon>Bacillati</taxon>
        <taxon>Bacillota</taxon>
        <taxon>Bacilli</taxon>
        <taxon>Bacillales</taxon>
        <taxon>Paenibacillaceae</taxon>
        <taxon>Paenibacillus</taxon>
    </lineage>
</organism>
<dbReference type="RefSeq" id="WP_249860422.1">
    <property type="nucleotide sequence ID" value="NZ_CP027059.1"/>
</dbReference>
<dbReference type="InterPro" id="IPR000551">
    <property type="entry name" value="MerR-type_HTH_dom"/>
</dbReference>
<dbReference type="PROSITE" id="PS50937">
    <property type="entry name" value="HTH_MERR_2"/>
    <property type="match status" value="1"/>
</dbReference>
<dbReference type="PANTHER" id="PTHR30204:SF90">
    <property type="entry name" value="HTH-TYPE TRANSCRIPTIONAL ACTIVATOR MTA"/>
    <property type="match status" value="1"/>
</dbReference>
<gene>
    <name evidence="6" type="primary">mta</name>
    <name evidence="6" type="ORF">SK3146_03932</name>
</gene>
<keyword evidence="2" id="KW-0238">DNA-binding</keyword>
<keyword evidence="4" id="KW-0804">Transcription</keyword>
<dbReference type="SMART" id="SM00422">
    <property type="entry name" value="HTH_MERR"/>
    <property type="match status" value="1"/>
</dbReference>
<evidence type="ECO:0000313" key="7">
    <source>
        <dbReference type="Proteomes" id="UP001057134"/>
    </source>
</evidence>
<dbReference type="InterPro" id="IPR047057">
    <property type="entry name" value="MerR_fam"/>
</dbReference>
<name>A0ABY4RRV7_9BACL</name>
<dbReference type="SUPFAM" id="SSF46955">
    <property type="entry name" value="Putative DNA-binding domain"/>
    <property type="match status" value="1"/>
</dbReference>
<accession>A0ABY4RRV7</accession>
<dbReference type="InterPro" id="IPR009061">
    <property type="entry name" value="DNA-bd_dom_put_sf"/>
</dbReference>
<dbReference type="InterPro" id="IPR036244">
    <property type="entry name" value="TipA-like_antibiotic-bd"/>
</dbReference>
<evidence type="ECO:0000313" key="6">
    <source>
        <dbReference type="EMBL" id="UQZ84677.1"/>
    </source>
</evidence>
<dbReference type="Gene3D" id="1.10.490.50">
    <property type="entry name" value="Antibiotic binding domain of TipA-like multidrug resistance regulators"/>
    <property type="match status" value="1"/>
</dbReference>